<dbReference type="InterPro" id="IPR029058">
    <property type="entry name" value="AB_hydrolase_fold"/>
</dbReference>
<dbReference type="SUPFAM" id="SSF53474">
    <property type="entry name" value="alpha/beta-Hydrolases"/>
    <property type="match status" value="1"/>
</dbReference>
<feature type="domain" description="AB hydrolase-1" evidence="1">
    <location>
        <begin position="16"/>
        <end position="252"/>
    </location>
</feature>
<evidence type="ECO:0000259" key="1">
    <source>
        <dbReference type="Pfam" id="PF12697"/>
    </source>
</evidence>
<dbReference type="EMBL" id="JACAZH010000027">
    <property type="protein sequence ID" value="KAF7341621.1"/>
    <property type="molecule type" value="Genomic_DNA"/>
</dbReference>
<sequence>MYNLNPICGDPLKPAIVFIHGFSIGAMAFDEIFNDPPLVSEWNARFHSISIVNYDKPTNAAAWVSQRLAEDFDAVVQSYNLIKPFVLGWSLGAAQIADILSFHPPSYISGVIYDAGVPCLASLPNTVSVAAFASMPGLNQTTNVTQFQSGYIDFINLCHPALDLDFYLGCLGDGMVQPRAIVDLSFSRTQNSTGLLQAGTSGALPLLAIFGGDDQLVLKQGVLDAIAGWQKLTVVTLPDAEHFTWISRPVLFRATVLNWTGS</sequence>
<dbReference type="OrthoDB" id="408373at2759"/>
<comment type="caution">
    <text evidence="2">The sequence shown here is derived from an EMBL/GenBank/DDBJ whole genome shotgun (WGS) entry which is preliminary data.</text>
</comment>
<evidence type="ECO:0000313" key="3">
    <source>
        <dbReference type="Proteomes" id="UP000623467"/>
    </source>
</evidence>
<dbReference type="Proteomes" id="UP000623467">
    <property type="component" value="Unassembled WGS sequence"/>
</dbReference>
<proteinExistence type="predicted"/>
<protein>
    <submittedName>
        <fullName evidence="2">Putative oxidoreductase ephD</fullName>
    </submittedName>
</protein>
<name>A0A8H7CMM7_9AGAR</name>
<reference evidence="2" key="1">
    <citation type="submission" date="2020-05" db="EMBL/GenBank/DDBJ databases">
        <title>Mycena genomes resolve the evolution of fungal bioluminescence.</title>
        <authorList>
            <person name="Tsai I.J."/>
        </authorList>
    </citation>
    <scope>NUCLEOTIDE SEQUENCE</scope>
    <source>
        <strain evidence="2">160909Yilan</strain>
    </source>
</reference>
<organism evidence="2 3">
    <name type="scientific">Mycena sanguinolenta</name>
    <dbReference type="NCBI Taxonomy" id="230812"/>
    <lineage>
        <taxon>Eukaryota</taxon>
        <taxon>Fungi</taxon>
        <taxon>Dikarya</taxon>
        <taxon>Basidiomycota</taxon>
        <taxon>Agaricomycotina</taxon>
        <taxon>Agaricomycetes</taxon>
        <taxon>Agaricomycetidae</taxon>
        <taxon>Agaricales</taxon>
        <taxon>Marasmiineae</taxon>
        <taxon>Mycenaceae</taxon>
        <taxon>Mycena</taxon>
    </lineage>
</organism>
<keyword evidence="3" id="KW-1185">Reference proteome</keyword>
<accession>A0A8H7CMM7</accession>
<dbReference type="Gene3D" id="3.40.50.1820">
    <property type="entry name" value="alpha/beta hydrolase"/>
    <property type="match status" value="1"/>
</dbReference>
<dbReference type="InterPro" id="IPR000073">
    <property type="entry name" value="AB_hydrolase_1"/>
</dbReference>
<gene>
    <name evidence="2" type="ORF">MSAN_02059500</name>
</gene>
<dbReference type="AlphaFoldDB" id="A0A8H7CMM7"/>
<dbReference type="Pfam" id="PF12697">
    <property type="entry name" value="Abhydrolase_6"/>
    <property type="match status" value="1"/>
</dbReference>
<evidence type="ECO:0000313" key="2">
    <source>
        <dbReference type="EMBL" id="KAF7341621.1"/>
    </source>
</evidence>